<sequence length="289" mass="31944">MTQTELATKRPFDFPVEILRDIFELAAEDDRRSALALQLVSSWVRQWSDPIIYHTVVLETNTALQSFLSAISRKSTEFIESSVKHLGIFAMGPIQHIDKVISACSGVKSLACGFPLPGYARIGGAKTVKSIEPREQHLLGLSCRDGWDPSLIGASVTHLRIHITGNTLDPEHFKRLRQLKSLSHLAIVYRRGASNATAVVADMRSLRDALGLELVLIQVAGSGNPAHEDEVKELNRLAESPSGDIRLVAEKAPISTVREWERASRGGSGIWDRATEEVRRRGQRLNLKA</sequence>
<organism evidence="1 2">
    <name type="scientific">Heliocybe sulcata</name>
    <dbReference type="NCBI Taxonomy" id="5364"/>
    <lineage>
        <taxon>Eukaryota</taxon>
        <taxon>Fungi</taxon>
        <taxon>Dikarya</taxon>
        <taxon>Basidiomycota</taxon>
        <taxon>Agaricomycotina</taxon>
        <taxon>Agaricomycetes</taxon>
        <taxon>Gloeophyllales</taxon>
        <taxon>Gloeophyllaceae</taxon>
        <taxon>Heliocybe</taxon>
    </lineage>
</organism>
<dbReference type="Proteomes" id="UP000305948">
    <property type="component" value="Unassembled WGS sequence"/>
</dbReference>
<evidence type="ECO:0000313" key="2">
    <source>
        <dbReference type="Proteomes" id="UP000305948"/>
    </source>
</evidence>
<dbReference type="AlphaFoldDB" id="A0A5C3N9C9"/>
<gene>
    <name evidence="1" type="ORF">OE88DRAFT_1655102</name>
</gene>
<dbReference type="OrthoDB" id="3145912at2759"/>
<dbReference type="EMBL" id="ML213506">
    <property type="protein sequence ID" value="TFK54439.1"/>
    <property type="molecule type" value="Genomic_DNA"/>
</dbReference>
<evidence type="ECO:0008006" key="3">
    <source>
        <dbReference type="Google" id="ProtNLM"/>
    </source>
</evidence>
<accession>A0A5C3N9C9</accession>
<proteinExistence type="predicted"/>
<reference evidence="1 2" key="1">
    <citation type="journal article" date="2019" name="Nat. Ecol. Evol.">
        <title>Megaphylogeny resolves global patterns of mushroom evolution.</title>
        <authorList>
            <person name="Varga T."/>
            <person name="Krizsan K."/>
            <person name="Foldi C."/>
            <person name="Dima B."/>
            <person name="Sanchez-Garcia M."/>
            <person name="Sanchez-Ramirez S."/>
            <person name="Szollosi G.J."/>
            <person name="Szarkandi J.G."/>
            <person name="Papp V."/>
            <person name="Albert L."/>
            <person name="Andreopoulos W."/>
            <person name="Angelini C."/>
            <person name="Antonin V."/>
            <person name="Barry K.W."/>
            <person name="Bougher N.L."/>
            <person name="Buchanan P."/>
            <person name="Buyck B."/>
            <person name="Bense V."/>
            <person name="Catcheside P."/>
            <person name="Chovatia M."/>
            <person name="Cooper J."/>
            <person name="Damon W."/>
            <person name="Desjardin D."/>
            <person name="Finy P."/>
            <person name="Geml J."/>
            <person name="Haridas S."/>
            <person name="Hughes K."/>
            <person name="Justo A."/>
            <person name="Karasinski D."/>
            <person name="Kautmanova I."/>
            <person name="Kiss B."/>
            <person name="Kocsube S."/>
            <person name="Kotiranta H."/>
            <person name="LaButti K.M."/>
            <person name="Lechner B.E."/>
            <person name="Liimatainen K."/>
            <person name="Lipzen A."/>
            <person name="Lukacs Z."/>
            <person name="Mihaltcheva S."/>
            <person name="Morgado L.N."/>
            <person name="Niskanen T."/>
            <person name="Noordeloos M.E."/>
            <person name="Ohm R.A."/>
            <person name="Ortiz-Santana B."/>
            <person name="Ovrebo C."/>
            <person name="Racz N."/>
            <person name="Riley R."/>
            <person name="Savchenko A."/>
            <person name="Shiryaev A."/>
            <person name="Soop K."/>
            <person name="Spirin V."/>
            <person name="Szebenyi C."/>
            <person name="Tomsovsky M."/>
            <person name="Tulloss R.E."/>
            <person name="Uehling J."/>
            <person name="Grigoriev I.V."/>
            <person name="Vagvolgyi C."/>
            <person name="Papp T."/>
            <person name="Martin F.M."/>
            <person name="Miettinen O."/>
            <person name="Hibbett D.S."/>
            <person name="Nagy L.G."/>
        </authorList>
    </citation>
    <scope>NUCLEOTIDE SEQUENCE [LARGE SCALE GENOMIC DNA]</scope>
    <source>
        <strain evidence="1 2">OMC1185</strain>
    </source>
</reference>
<protein>
    <recommendedName>
        <fullName evidence="3">F-box domain-containing protein</fullName>
    </recommendedName>
</protein>
<evidence type="ECO:0000313" key="1">
    <source>
        <dbReference type="EMBL" id="TFK54439.1"/>
    </source>
</evidence>
<name>A0A5C3N9C9_9AGAM</name>
<keyword evidence="2" id="KW-1185">Reference proteome</keyword>